<reference evidence="2 3" key="1">
    <citation type="journal article" date="2019" name="Sci. Rep.">
        <title>Orb-weaving spider Araneus ventricosus genome elucidates the spidroin gene catalogue.</title>
        <authorList>
            <person name="Kono N."/>
            <person name="Nakamura H."/>
            <person name="Ohtoshi R."/>
            <person name="Moran D.A.P."/>
            <person name="Shinohara A."/>
            <person name="Yoshida Y."/>
            <person name="Fujiwara M."/>
            <person name="Mori M."/>
            <person name="Tomita M."/>
            <person name="Arakawa K."/>
        </authorList>
    </citation>
    <scope>NUCLEOTIDE SEQUENCE [LARGE SCALE GENOMIC DNA]</scope>
</reference>
<feature type="region of interest" description="Disordered" evidence="1">
    <location>
        <begin position="1"/>
        <end position="27"/>
    </location>
</feature>
<proteinExistence type="predicted"/>
<sequence>VAMSANMSSQTNVRPSPPHYKYGNRRVRRQRGLDYGVPLCEKKSLRTSTSELIKGEINLEFDITEKEFGIKGENKGRGHAL</sequence>
<keyword evidence="3" id="KW-1185">Reference proteome</keyword>
<protein>
    <submittedName>
        <fullName evidence="2">Uncharacterized protein</fullName>
    </submittedName>
</protein>
<name>A0A4Y2JC44_ARAVE</name>
<gene>
    <name evidence="2" type="ORF">AVEN_42403_1</name>
</gene>
<dbReference type="EMBL" id="BGPR01266562">
    <property type="protein sequence ID" value="GBM86802.1"/>
    <property type="molecule type" value="Genomic_DNA"/>
</dbReference>
<evidence type="ECO:0000256" key="1">
    <source>
        <dbReference type="SAM" id="MobiDB-lite"/>
    </source>
</evidence>
<organism evidence="2 3">
    <name type="scientific">Araneus ventricosus</name>
    <name type="common">Orbweaver spider</name>
    <name type="synonym">Epeira ventricosa</name>
    <dbReference type="NCBI Taxonomy" id="182803"/>
    <lineage>
        <taxon>Eukaryota</taxon>
        <taxon>Metazoa</taxon>
        <taxon>Ecdysozoa</taxon>
        <taxon>Arthropoda</taxon>
        <taxon>Chelicerata</taxon>
        <taxon>Arachnida</taxon>
        <taxon>Araneae</taxon>
        <taxon>Araneomorphae</taxon>
        <taxon>Entelegynae</taxon>
        <taxon>Araneoidea</taxon>
        <taxon>Araneidae</taxon>
        <taxon>Araneus</taxon>
    </lineage>
</organism>
<dbReference type="AlphaFoldDB" id="A0A4Y2JC44"/>
<dbReference type="Proteomes" id="UP000499080">
    <property type="component" value="Unassembled WGS sequence"/>
</dbReference>
<feature type="non-terminal residue" evidence="2">
    <location>
        <position position="1"/>
    </location>
</feature>
<feature type="compositionally biased region" description="Polar residues" evidence="1">
    <location>
        <begin position="1"/>
        <end position="14"/>
    </location>
</feature>
<accession>A0A4Y2JC44</accession>
<evidence type="ECO:0000313" key="2">
    <source>
        <dbReference type="EMBL" id="GBM86802.1"/>
    </source>
</evidence>
<evidence type="ECO:0000313" key="3">
    <source>
        <dbReference type="Proteomes" id="UP000499080"/>
    </source>
</evidence>
<comment type="caution">
    <text evidence="2">The sequence shown here is derived from an EMBL/GenBank/DDBJ whole genome shotgun (WGS) entry which is preliminary data.</text>
</comment>